<dbReference type="Proteomes" id="UP000236047">
    <property type="component" value="Unassembled WGS sequence"/>
</dbReference>
<accession>A0A2N8P7Y9</accession>
<feature type="region of interest" description="Disordered" evidence="1">
    <location>
        <begin position="1"/>
        <end position="23"/>
    </location>
</feature>
<protein>
    <submittedName>
        <fullName evidence="2">Uncharacterized protein</fullName>
    </submittedName>
</protein>
<organism evidence="2 3">
    <name type="scientific">Streptomyces noursei</name>
    <name type="common">Streptomyces albulus</name>
    <dbReference type="NCBI Taxonomy" id="1971"/>
    <lineage>
        <taxon>Bacteria</taxon>
        <taxon>Bacillati</taxon>
        <taxon>Actinomycetota</taxon>
        <taxon>Actinomycetes</taxon>
        <taxon>Kitasatosporales</taxon>
        <taxon>Streptomycetaceae</taxon>
        <taxon>Streptomyces</taxon>
    </lineage>
</organism>
<dbReference type="EMBL" id="LJSN01000003">
    <property type="protein sequence ID" value="PNE37132.1"/>
    <property type="molecule type" value="Genomic_DNA"/>
</dbReference>
<sequence>MTASCSQASHAATEGAKTTTLSMRSAPAFPTGIRPACVPCASRSPQLSIYGSIVRLPRWTTLRRSAGIQG</sequence>
<dbReference type="AlphaFoldDB" id="A0A2N8P7Y9"/>
<proteinExistence type="predicted"/>
<name>A0A2N8P7Y9_STRNR</name>
<gene>
    <name evidence="2" type="ORF">AOB60_22270</name>
</gene>
<comment type="caution">
    <text evidence="2">The sequence shown here is derived from an EMBL/GenBank/DDBJ whole genome shotgun (WGS) entry which is preliminary data.</text>
</comment>
<evidence type="ECO:0000256" key="1">
    <source>
        <dbReference type="SAM" id="MobiDB-lite"/>
    </source>
</evidence>
<keyword evidence="3" id="KW-1185">Reference proteome</keyword>
<evidence type="ECO:0000313" key="2">
    <source>
        <dbReference type="EMBL" id="PNE37132.1"/>
    </source>
</evidence>
<dbReference type="RefSeq" id="WP_102924856.1">
    <property type="nucleotide sequence ID" value="NZ_LJSN01000003.1"/>
</dbReference>
<reference evidence="3" key="1">
    <citation type="submission" date="2015-09" db="EMBL/GenBank/DDBJ databases">
        <authorList>
            <person name="Graham D.E."/>
            <person name="Mahan K.M."/>
            <person name="Klingeman D.M."/>
            <person name="Fida T."/>
            <person name="Giannone R.J."/>
            <person name="Hettich R.L."/>
            <person name="Parry R.J."/>
            <person name="Spain J.C."/>
        </authorList>
    </citation>
    <scope>NUCLEOTIDE SEQUENCE [LARGE SCALE GENOMIC DNA]</scope>
    <source>
        <strain evidence="3">JCM 4701</strain>
    </source>
</reference>
<evidence type="ECO:0000313" key="3">
    <source>
        <dbReference type="Proteomes" id="UP000236047"/>
    </source>
</evidence>